<dbReference type="PANTHER" id="PTHR48449:SF1">
    <property type="entry name" value="DUF1985 DOMAIN-CONTAINING PROTEIN"/>
    <property type="match status" value="1"/>
</dbReference>
<proteinExistence type="predicted"/>
<evidence type="ECO:0000313" key="2">
    <source>
        <dbReference type="Proteomes" id="UP000026915"/>
    </source>
</evidence>
<dbReference type="AlphaFoldDB" id="A0A061E4C9"/>
<dbReference type="Gramene" id="EOX99492">
    <property type="protein sequence ID" value="EOX99492"/>
    <property type="gene ID" value="TCM_008174"/>
</dbReference>
<protein>
    <submittedName>
        <fullName evidence="1">Uncharacterized protein</fullName>
    </submittedName>
</protein>
<reference evidence="1 2" key="1">
    <citation type="journal article" date="2013" name="Genome Biol.">
        <title>The genome sequence of the most widely cultivated cacao type and its use to identify candidate genes regulating pod color.</title>
        <authorList>
            <person name="Motamayor J.C."/>
            <person name="Mockaitis K."/>
            <person name="Schmutz J."/>
            <person name="Haiminen N."/>
            <person name="Iii D.L."/>
            <person name="Cornejo O."/>
            <person name="Findley S.D."/>
            <person name="Zheng P."/>
            <person name="Utro F."/>
            <person name="Royaert S."/>
            <person name="Saski C."/>
            <person name="Jenkins J."/>
            <person name="Podicheti R."/>
            <person name="Zhao M."/>
            <person name="Scheffler B.E."/>
            <person name="Stack J.C."/>
            <person name="Feltus F.A."/>
            <person name="Mustiga G.M."/>
            <person name="Amores F."/>
            <person name="Phillips W."/>
            <person name="Marelli J.P."/>
            <person name="May G.D."/>
            <person name="Shapiro H."/>
            <person name="Ma J."/>
            <person name="Bustamante C.D."/>
            <person name="Schnell R.J."/>
            <person name="Main D."/>
            <person name="Gilbert D."/>
            <person name="Parida L."/>
            <person name="Kuhn D.N."/>
        </authorList>
    </citation>
    <scope>NUCLEOTIDE SEQUENCE [LARGE SCALE GENOMIC DNA]</scope>
    <source>
        <strain evidence="2">cv. Matina 1-6</strain>
    </source>
</reference>
<name>A0A061E4C9_THECC</name>
<gene>
    <name evidence="1" type="ORF">TCM_008174</name>
</gene>
<keyword evidence="2" id="KW-1185">Reference proteome</keyword>
<dbReference type="InParanoid" id="A0A061E4C9"/>
<accession>A0A061E4C9</accession>
<evidence type="ECO:0000313" key="1">
    <source>
        <dbReference type="EMBL" id="EOX99492.1"/>
    </source>
</evidence>
<organism evidence="1 2">
    <name type="scientific">Theobroma cacao</name>
    <name type="common">Cacao</name>
    <name type="synonym">Cocoa</name>
    <dbReference type="NCBI Taxonomy" id="3641"/>
    <lineage>
        <taxon>Eukaryota</taxon>
        <taxon>Viridiplantae</taxon>
        <taxon>Streptophyta</taxon>
        <taxon>Embryophyta</taxon>
        <taxon>Tracheophyta</taxon>
        <taxon>Spermatophyta</taxon>
        <taxon>Magnoliopsida</taxon>
        <taxon>eudicotyledons</taxon>
        <taxon>Gunneridae</taxon>
        <taxon>Pentapetalae</taxon>
        <taxon>rosids</taxon>
        <taxon>malvids</taxon>
        <taxon>Malvales</taxon>
        <taxon>Malvaceae</taxon>
        <taxon>Byttnerioideae</taxon>
        <taxon>Theobroma</taxon>
    </lineage>
</organism>
<sequence length="229" mass="26480">MLCQVNELENFKRTCFGHMMDVEADKSLFCASLVHNLMLRRINEPDATEAELWFAIGKMKACFSKREFCLVTGLKFGPLLAFIVNPYEALPRGIHLRYWGLEKETICGSMVVVVGQEHRRVECIPMGHILVEFGRGLLAEGFRTSCCYRSRQEALPLIRIHMSISAIPKIRSLFERQRQSGQVWPRMLKWQCDERPTSFHAIIVRLEKEGKLWAVKTLEPMAEEMLTAY</sequence>
<dbReference type="PANTHER" id="PTHR48449">
    <property type="entry name" value="DUF1985 DOMAIN-CONTAINING PROTEIN"/>
    <property type="match status" value="1"/>
</dbReference>
<dbReference type="EMBL" id="CM001880">
    <property type="protein sequence ID" value="EOX99492.1"/>
    <property type="molecule type" value="Genomic_DNA"/>
</dbReference>
<dbReference type="Proteomes" id="UP000026915">
    <property type="component" value="Chromosome 2"/>
</dbReference>
<dbReference type="HOGENOM" id="CLU_1211620_0_0_1"/>